<organism evidence="1 2">
    <name type="scientific">Dermacoccus nishinomiyaensis</name>
    <dbReference type="NCBI Taxonomy" id="1274"/>
    <lineage>
        <taxon>Bacteria</taxon>
        <taxon>Bacillati</taxon>
        <taxon>Actinomycetota</taxon>
        <taxon>Actinomycetes</taxon>
        <taxon>Micrococcales</taxon>
        <taxon>Dermacoccaceae</taxon>
        <taxon>Dermacoccus</taxon>
    </lineage>
</organism>
<sequence>MSGVTFGREQVLTPGSPVIADGIGKVKPSTFAITSHHTMFVTDVVWSSWGGQVARATGIAENGENSDSMVDLPRQKAYITAKLGTCRGRPAYTKVAWNFTSFEKNETNPQGWYNICDLASN</sequence>
<proteinExistence type="predicted"/>
<evidence type="ECO:0000313" key="2">
    <source>
        <dbReference type="Proteomes" id="UP000027986"/>
    </source>
</evidence>
<dbReference type="RefSeq" id="WP_038566408.1">
    <property type="nucleotide sequence ID" value="NZ_CAKZHM010000054.1"/>
</dbReference>
<dbReference type="GeneID" id="41839855"/>
<name>A0A075JC21_9MICO</name>
<protein>
    <submittedName>
        <fullName evidence="1">Uncharacterized protein</fullName>
    </submittedName>
</protein>
<dbReference type="HOGENOM" id="CLU_2034253_0_0_11"/>
<gene>
    <name evidence="1" type="ORF">HX89_01120</name>
</gene>
<dbReference type="EMBL" id="CP008889">
    <property type="protein sequence ID" value="AIF39821.1"/>
    <property type="molecule type" value="Genomic_DNA"/>
</dbReference>
<dbReference type="Proteomes" id="UP000027986">
    <property type="component" value="Chromosome"/>
</dbReference>
<accession>A0A075JC21</accession>
<evidence type="ECO:0000313" key="1">
    <source>
        <dbReference type="EMBL" id="AIF39821.1"/>
    </source>
</evidence>
<reference evidence="1 2" key="1">
    <citation type="submission" date="2014-07" db="EMBL/GenBank/DDBJ databases">
        <title>Genome Sequencing of Dermacoccus nishinomiyaensis.</title>
        <authorList>
            <person name="Hong K.W."/>
            <person name="Chan K.G."/>
        </authorList>
    </citation>
    <scope>NUCLEOTIDE SEQUENCE [LARGE SCALE GENOMIC DNA]</scope>
    <source>
        <strain evidence="1 2">M25</strain>
    </source>
</reference>
<dbReference type="AlphaFoldDB" id="A0A075JC21"/>
<dbReference type="OrthoDB" id="3579825at2"/>
<dbReference type="KEGG" id="dni:HX89_01120"/>
<keyword evidence="2" id="KW-1185">Reference proteome</keyword>